<dbReference type="AlphaFoldDB" id="A0A2U1L020"/>
<evidence type="ECO:0000313" key="8">
    <source>
        <dbReference type="Proteomes" id="UP000245207"/>
    </source>
</evidence>
<dbReference type="InterPro" id="IPR027640">
    <property type="entry name" value="Kinesin-like_fam"/>
</dbReference>
<accession>A0A2U1L020</accession>
<dbReference type="GO" id="GO:0005737">
    <property type="term" value="C:cytoplasm"/>
    <property type="evidence" value="ECO:0007669"/>
    <property type="project" value="UniProtKB-SubCell"/>
</dbReference>
<proteinExistence type="predicted"/>
<protein>
    <submittedName>
        <fullName evidence="7">Uncharacterized protein</fullName>
    </submittedName>
</protein>
<gene>
    <name evidence="7" type="ORF">CTI12_AA545630</name>
</gene>
<evidence type="ECO:0000256" key="1">
    <source>
        <dbReference type="ARBA" id="ARBA00004496"/>
    </source>
</evidence>
<dbReference type="PANTHER" id="PTHR47969">
    <property type="entry name" value="CHROMOSOME-ASSOCIATED KINESIN KIF4A-RELATED"/>
    <property type="match status" value="1"/>
</dbReference>
<feature type="coiled-coil region" evidence="6">
    <location>
        <begin position="99"/>
        <end position="166"/>
    </location>
</feature>
<dbReference type="GO" id="GO:0051231">
    <property type="term" value="P:spindle elongation"/>
    <property type="evidence" value="ECO:0007669"/>
    <property type="project" value="TreeGrafter"/>
</dbReference>
<dbReference type="EMBL" id="PKPP01012455">
    <property type="protein sequence ID" value="PWA42355.1"/>
    <property type="molecule type" value="Genomic_DNA"/>
</dbReference>
<dbReference type="STRING" id="35608.A0A2U1L020"/>
<reference evidence="7 8" key="1">
    <citation type="journal article" date="2018" name="Mol. Plant">
        <title>The genome of Artemisia annua provides insight into the evolution of Asteraceae family and artemisinin biosynthesis.</title>
        <authorList>
            <person name="Shen Q."/>
            <person name="Zhang L."/>
            <person name="Liao Z."/>
            <person name="Wang S."/>
            <person name="Yan T."/>
            <person name="Shi P."/>
            <person name="Liu M."/>
            <person name="Fu X."/>
            <person name="Pan Q."/>
            <person name="Wang Y."/>
            <person name="Lv Z."/>
            <person name="Lu X."/>
            <person name="Zhang F."/>
            <person name="Jiang W."/>
            <person name="Ma Y."/>
            <person name="Chen M."/>
            <person name="Hao X."/>
            <person name="Li L."/>
            <person name="Tang Y."/>
            <person name="Lv G."/>
            <person name="Zhou Y."/>
            <person name="Sun X."/>
            <person name="Brodelius P.E."/>
            <person name="Rose J.K.C."/>
            <person name="Tang K."/>
        </authorList>
    </citation>
    <scope>NUCLEOTIDE SEQUENCE [LARGE SCALE GENOMIC DNA]</scope>
    <source>
        <strain evidence="8">cv. Huhao1</strain>
        <tissue evidence="7">Leaf</tissue>
    </source>
</reference>
<dbReference type="GO" id="GO:0005875">
    <property type="term" value="C:microtubule associated complex"/>
    <property type="evidence" value="ECO:0007669"/>
    <property type="project" value="TreeGrafter"/>
</dbReference>
<dbReference type="Pfam" id="PF25764">
    <property type="entry name" value="KIF21A_4th"/>
    <property type="match status" value="1"/>
</dbReference>
<evidence type="ECO:0000256" key="4">
    <source>
        <dbReference type="ARBA" id="ARBA00022840"/>
    </source>
</evidence>
<keyword evidence="4" id="KW-0067">ATP-binding</keyword>
<organism evidence="7 8">
    <name type="scientific">Artemisia annua</name>
    <name type="common">Sweet wormwood</name>
    <dbReference type="NCBI Taxonomy" id="35608"/>
    <lineage>
        <taxon>Eukaryota</taxon>
        <taxon>Viridiplantae</taxon>
        <taxon>Streptophyta</taxon>
        <taxon>Embryophyta</taxon>
        <taxon>Tracheophyta</taxon>
        <taxon>Spermatophyta</taxon>
        <taxon>Magnoliopsida</taxon>
        <taxon>eudicotyledons</taxon>
        <taxon>Gunneridae</taxon>
        <taxon>Pentapetalae</taxon>
        <taxon>asterids</taxon>
        <taxon>campanulids</taxon>
        <taxon>Asterales</taxon>
        <taxon>Asteraceae</taxon>
        <taxon>Asteroideae</taxon>
        <taxon>Anthemideae</taxon>
        <taxon>Artemisiinae</taxon>
        <taxon>Artemisia</taxon>
    </lineage>
</organism>
<dbReference type="OrthoDB" id="1736890at2759"/>
<evidence type="ECO:0000313" key="7">
    <source>
        <dbReference type="EMBL" id="PWA42355.1"/>
    </source>
</evidence>
<evidence type="ECO:0000256" key="3">
    <source>
        <dbReference type="ARBA" id="ARBA00022741"/>
    </source>
</evidence>
<keyword evidence="5 6" id="KW-0175">Coiled coil</keyword>
<dbReference type="GO" id="GO:0005524">
    <property type="term" value="F:ATP binding"/>
    <property type="evidence" value="ECO:0007669"/>
    <property type="project" value="UniProtKB-KW"/>
</dbReference>
<comment type="subcellular location">
    <subcellularLocation>
        <location evidence="1">Cytoplasm</location>
    </subcellularLocation>
</comment>
<name>A0A2U1L020_ARTAN</name>
<dbReference type="GO" id="GO:0007018">
    <property type="term" value="P:microtubule-based movement"/>
    <property type="evidence" value="ECO:0007669"/>
    <property type="project" value="InterPro"/>
</dbReference>
<keyword evidence="2" id="KW-0963">Cytoplasm</keyword>
<comment type="caution">
    <text evidence="7">The sequence shown here is derived from an EMBL/GenBank/DDBJ whole genome shotgun (WGS) entry which is preliminary data.</text>
</comment>
<dbReference type="Proteomes" id="UP000245207">
    <property type="component" value="Unassembled WGS sequence"/>
</dbReference>
<dbReference type="GO" id="GO:0007052">
    <property type="term" value="P:mitotic spindle organization"/>
    <property type="evidence" value="ECO:0007669"/>
    <property type="project" value="TreeGrafter"/>
</dbReference>
<keyword evidence="8" id="KW-1185">Reference proteome</keyword>
<evidence type="ECO:0000256" key="5">
    <source>
        <dbReference type="ARBA" id="ARBA00023054"/>
    </source>
</evidence>
<keyword evidence="3" id="KW-0547">Nucleotide-binding</keyword>
<dbReference type="GO" id="GO:0003777">
    <property type="term" value="F:microtubule motor activity"/>
    <property type="evidence" value="ECO:0007669"/>
    <property type="project" value="InterPro"/>
</dbReference>
<evidence type="ECO:0000256" key="2">
    <source>
        <dbReference type="ARBA" id="ARBA00022490"/>
    </source>
</evidence>
<evidence type="ECO:0000256" key="6">
    <source>
        <dbReference type="SAM" id="Coils"/>
    </source>
</evidence>
<sequence>MRQLECLQAELCARVLRDRISWLEATNQDLCRELHVYRNRGVAIDQSEKVGDDSICMKNEGLKRGFQSVDSPDYPMIESGDSGVIEEEAEKEWEHALLQDSMGNELHELNKRLEQKESEMRHFEGSDTMTLKQHFGKKIMELEDEKRAVQIERDRLLTEVENLSASSDGQAQKVLRFALPQIKIS</sequence>
<dbReference type="PANTHER" id="PTHR47969:SF15">
    <property type="entry name" value="CHROMOSOME-ASSOCIATED KINESIN KIF4A-RELATED"/>
    <property type="match status" value="1"/>
</dbReference>